<dbReference type="EMBL" id="NBZD01000005">
    <property type="protein sequence ID" value="PNH17888.1"/>
    <property type="molecule type" value="Genomic_DNA"/>
</dbReference>
<evidence type="ECO:0000313" key="2">
    <source>
        <dbReference type="Proteomes" id="UP000236394"/>
    </source>
</evidence>
<gene>
    <name evidence="1" type="ORF">B7R76_07560</name>
</gene>
<sequence length="110" mass="12455">MIHVVVPILLENQNENQRQMRTIMDSNKVRQSYEYLGSLNNAGSRLQTTAPEDRPDTEEIEQYLIDNQYIATRLFDNAIVGTSPDIEAKEGQTALEVCLEQIQDGISSNI</sequence>
<dbReference type="Proteomes" id="UP000236394">
    <property type="component" value="Unassembled WGS sequence"/>
</dbReference>
<name>A0A2J8AZF2_9FIRM</name>
<dbReference type="RefSeq" id="WP_041705727.1">
    <property type="nucleotide sequence ID" value="NZ_NBZD01000005.1"/>
</dbReference>
<proteinExistence type="predicted"/>
<evidence type="ECO:0000313" key="1">
    <source>
        <dbReference type="EMBL" id="PNH17888.1"/>
    </source>
</evidence>
<dbReference type="AlphaFoldDB" id="A0A2J8AZF2"/>
<organism evidence="1 2">
    <name type="scientific">Mageeibacillus indolicus</name>
    <dbReference type="NCBI Taxonomy" id="884684"/>
    <lineage>
        <taxon>Bacteria</taxon>
        <taxon>Bacillati</taxon>
        <taxon>Bacillota</taxon>
        <taxon>Clostridia</taxon>
        <taxon>Eubacteriales</taxon>
        <taxon>Oscillospiraceae</taxon>
        <taxon>Mageeibacillus</taxon>
    </lineage>
</organism>
<reference evidence="2" key="1">
    <citation type="submission" date="2017-04" db="EMBL/GenBank/DDBJ databases">
        <authorList>
            <person name="Bumgarner R.E."/>
            <person name="Fredricks D.N."/>
            <person name="Srinivasan S."/>
        </authorList>
    </citation>
    <scope>NUCLEOTIDE SEQUENCE [LARGE SCALE GENOMIC DNA]</scope>
    <source>
        <strain evidence="2">KA00405</strain>
    </source>
</reference>
<comment type="caution">
    <text evidence="1">The sequence shown here is derived from an EMBL/GenBank/DDBJ whole genome shotgun (WGS) entry which is preliminary data.</text>
</comment>
<protein>
    <submittedName>
        <fullName evidence="1">Uncharacterized protein</fullName>
    </submittedName>
</protein>
<accession>A0A2J8AZF2</accession>